<proteinExistence type="predicted"/>
<dbReference type="EMBL" id="UINC01015547">
    <property type="protein sequence ID" value="SVA65387.1"/>
    <property type="molecule type" value="Genomic_DNA"/>
</dbReference>
<reference evidence="2" key="1">
    <citation type="submission" date="2018-05" db="EMBL/GenBank/DDBJ databases">
        <authorList>
            <person name="Lanie J.A."/>
            <person name="Ng W.-L."/>
            <person name="Kazmierczak K.M."/>
            <person name="Andrzejewski T.M."/>
            <person name="Davidsen T.M."/>
            <person name="Wayne K.J."/>
            <person name="Tettelin H."/>
            <person name="Glass J.I."/>
            <person name="Rusch D."/>
            <person name="Podicherti R."/>
            <person name="Tsui H.-C.T."/>
            <person name="Winkler M.E."/>
        </authorList>
    </citation>
    <scope>NUCLEOTIDE SEQUENCE</scope>
</reference>
<protein>
    <recommendedName>
        <fullName evidence="1">Fibrobacter succinogenes major paralogous domain-containing protein</fullName>
    </recommendedName>
</protein>
<gene>
    <name evidence="2" type="ORF">METZ01_LOCUS118241</name>
</gene>
<accession>A0A381XMG2</accession>
<organism evidence="2">
    <name type="scientific">marine metagenome</name>
    <dbReference type="NCBI Taxonomy" id="408172"/>
    <lineage>
        <taxon>unclassified sequences</taxon>
        <taxon>metagenomes</taxon>
        <taxon>ecological metagenomes</taxon>
    </lineage>
</organism>
<sequence>MSSPIDNYRNYLARNYSDMKLPAGKPYGVIKLAKGYDFGFHVRKDHVSVHFISNGTHDPEEVMGYINDNGIGDKTYGDGLEPDVFRGTRNANVVRCEVHIPLESVDELRKPTLRKHSQRIFDELYNDFSGIAGVERPKQKEDTIETVEEVAETSESKEFKSVIIGNQEWMAENLNVGHFKNSDSIPEAKTDEEWDRAGQENKPVWCFYDNKPENGEKYGRLYNWYAVNDARCLAPEGWHIPNKEEYIELVDYLAGEESEDDIVENVGGKLKETGFENWIEEPDGDATNESGFSALPGGYRSTKYYRLFEKRNESSFKSIGESAIFDSANESDSDGGYDSKTWGIYLEAEDGTVFKSDGAKGVGRSVRCIKD</sequence>
<dbReference type="NCBIfam" id="TIGR02145">
    <property type="entry name" value="Fib_succ_major"/>
    <property type="match status" value="1"/>
</dbReference>
<dbReference type="Pfam" id="PF09603">
    <property type="entry name" value="Fib_succ_major"/>
    <property type="match status" value="1"/>
</dbReference>
<dbReference type="InterPro" id="IPR011871">
    <property type="entry name" value="Fib_succ_major"/>
</dbReference>
<evidence type="ECO:0000259" key="1">
    <source>
        <dbReference type="Pfam" id="PF09603"/>
    </source>
</evidence>
<evidence type="ECO:0000313" key="2">
    <source>
        <dbReference type="EMBL" id="SVA65387.1"/>
    </source>
</evidence>
<name>A0A381XMG2_9ZZZZ</name>
<feature type="domain" description="Fibrobacter succinogenes major paralogous" evidence="1">
    <location>
        <begin position="162"/>
        <end position="370"/>
    </location>
</feature>
<dbReference type="AlphaFoldDB" id="A0A381XMG2"/>